<dbReference type="CDD" id="cd04486">
    <property type="entry name" value="YhcR_OBF_like"/>
    <property type="match status" value="1"/>
</dbReference>
<evidence type="ECO:0000313" key="5">
    <source>
        <dbReference type="Proteomes" id="UP001589773"/>
    </source>
</evidence>
<keyword evidence="4" id="KW-0378">Hydrolase</keyword>
<evidence type="ECO:0000256" key="2">
    <source>
        <dbReference type="SAM" id="SignalP"/>
    </source>
</evidence>
<name>A0ABV6FBH8_9BURK</name>
<feature type="signal peptide" evidence="2">
    <location>
        <begin position="1"/>
        <end position="28"/>
    </location>
</feature>
<feature type="region of interest" description="Disordered" evidence="1">
    <location>
        <begin position="165"/>
        <end position="207"/>
    </location>
</feature>
<dbReference type="SUPFAM" id="SSF56219">
    <property type="entry name" value="DNase I-like"/>
    <property type="match status" value="1"/>
</dbReference>
<evidence type="ECO:0000256" key="1">
    <source>
        <dbReference type="SAM" id="MobiDB-lite"/>
    </source>
</evidence>
<dbReference type="NCBIfam" id="NF033681">
    <property type="entry name" value="ExeM_NucH_DNase"/>
    <property type="match status" value="1"/>
</dbReference>
<feature type="chain" id="PRO_5045494682" evidence="2">
    <location>
        <begin position="29"/>
        <end position="994"/>
    </location>
</feature>
<keyword evidence="5" id="KW-1185">Reference proteome</keyword>
<dbReference type="PANTHER" id="PTHR42834:SF1">
    <property type="entry name" value="ENDONUCLEASE_EXONUCLEASE_PHOSPHATASE FAMILY PROTEIN (AFU_ORTHOLOGUE AFUA_3G09210)"/>
    <property type="match status" value="1"/>
</dbReference>
<dbReference type="SUPFAM" id="SSF74853">
    <property type="entry name" value="Lamin A/C globular tail domain"/>
    <property type="match status" value="1"/>
</dbReference>
<dbReference type="EMBL" id="JBHLWP010000003">
    <property type="protein sequence ID" value="MFC0250863.1"/>
    <property type="molecule type" value="Genomic_DNA"/>
</dbReference>
<dbReference type="InterPro" id="IPR001322">
    <property type="entry name" value="Lamin_tail_dom"/>
</dbReference>
<dbReference type="GO" id="GO:0004519">
    <property type="term" value="F:endonuclease activity"/>
    <property type="evidence" value="ECO:0007669"/>
    <property type="project" value="UniProtKB-KW"/>
</dbReference>
<keyword evidence="4" id="KW-0540">Nuclease</keyword>
<dbReference type="PANTHER" id="PTHR42834">
    <property type="entry name" value="ENDONUCLEASE/EXONUCLEASE/PHOSPHATASE FAMILY PROTEIN (AFU_ORTHOLOGUE AFUA_3G09210)"/>
    <property type="match status" value="1"/>
</dbReference>
<keyword evidence="4" id="KW-0255">Endonuclease</keyword>
<feature type="domain" description="LTD" evidence="3">
    <location>
        <begin position="20"/>
        <end position="156"/>
    </location>
</feature>
<reference evidence="4 5" key="1">
    <citation type="submission" date="2024-09" db="EMBL/GenBank/DDBJ databases">
        <authorList>
            <person name="Sun Q."/>
            <person name="Mori K."/>
        </authorList>
    </citation>
    <scope>NUCLEOTIDE SEQUENCE [LARGE SCALE GENOMIC DNA]</scope>
    <source>
        <strain evidence="4 5">CCM 7792</strain>
    </source>
</reference>
<dbReference type="Pfam" id="PF03372">
    <property type="entry name" value="Exo_endo_phos"/>
    <property type="match status" value="1"/>
</dbReference>
<keyword evidence="2" id="KW-0732">Signal</keyword>
<dbReference type="InterPro" id="IPR005135">
    <property type="entry name" value="Endo/exonuclease/phosphatase"/>
</dbReference>
<accession>A0ABV6FBH8</accession>
<dbReference type="Proteomes" id="UP001589773">
    <property type="component" value="Unassembled WGS sequence"/>
</dbReference>
<dbReference type="InterPro" id="IPR036415">
    <property type="entry name" value="Lamin_tail_dom_sf"/>
</dbReference>
<sequence>MKNTVVSIIPRRTLLATLLAGFAASAFAAPNNIVISQVYGAGGNSGAVLKKDYIELFNRSAAPASLKGLYLHYHSATGTGASSLTALPDVILEPGQYFLVTAAGGSNGADLADGDHVATNINMSGTAGRVSLSTQGTSIPAGSRHASIVEMVGYGNANVSEGLPAPAASSTTSVQRKGAGCIDTDNNAQDFGTGPATSPRRLDSPRTTCDMDTGPVAAPIVTSCPATLQARQGAMATAALSASDKDSIVNGASIVSGAVAGISLVGLAPATTVGGAAQVTLQVDAGVPSGNYPVRVRFTNGDGQEASCTVNVGLAGQVGIPQIQGSGPTSPYVGTVQTTQGVVTHKLGNSFFLQDPDGDGDPTTSDGIYVFNPPASNVQPGDLVRVTGTVEEYRPSGATRTYTELTGVTGVTKLGVGPVIVPTNVELPNEDLARYEGMLVRFVTPLTVNQNKYLGDRGELTLAYGRRENPTNRHPAGSPEAAALAKENAANMLVLDDGIFTAPPVIPYLGEDGTVRAGDTVTNLTGVLDFGAIGGGGAAFKLQPTEPPVFSRTNPRTPAPALPAGIKVASANVLNFFTTFTNGGDAWGRSGQGCTVGSRTSASECRGADNMAEFVRQRNQIVASLTSLDADVIGLMEIQNNGDVAVSYLVEQLNAAVGYPVYAVVPKPAATGTDAIRVAMIYKPAVLTLAGASLSDGDRVHNRPPMAQTFKAANGAKFSVIVNHFKSKGSCSGATGGDRDPGDGQGCWDTTRLNQAARLADYFVPQVVAAAGDPDVLVIGDLNAYAFENPINHLAGKGFVNEIERFVRPHGMPYSYVFNGQAGYLDHVLASASLSPQVAGVAEWHSNADEPETLDYNLGDTAQDPYREGAYRASDHDPLLVSLNLAAPYADVTASVKVVLGGLTMNRATLKYSGKVSFTNTSGAALTGPLHFVLEGLTEGVSLDGASGTHNGAPYLTLPETTIAPGATVTVTATFSNPSKKAIGYTPKLLSGSF</sequence>
<dbReference type="InterPro" id="IPR047971">
    <property type="entry name" value="ExeM-like"/>
</dbReference>
<evidence type="ECO:0000259" key="3">
    <source>
        <dbReference type="PROSITE" id="PS51841"/>
    </source>
</evidence>
<evidence type="ECO:0000313" key="4">
    <source>
        <dbReference type="EMBL" id="MFC0250863.1"/>
    </source>
</evidence>
<dbReference type="Gene3D" id="3.60.10.10">
    <property type="entry name" value="Endonuclease/exonuclease/phosphatase"/>
    <property type="match status" value="1"/>
</dbReference>
<dbReference type="PROSITE" id="PS51841">
    <property type="entry name" value="LTD"/>
    <property type="match status" value="1"/>
</dbReference>
<proteinExistence type="predicted"/>
<protein>
    <submittedName>
        <fullName evidence="4">ExeM/NucH family extracellular endonuclease</fullName>
    </submittedName>
</protein>
<organism evidence="4 5">
    <name type="scientific">Massilia consociata</name>
    <dbReference type="NCBI Taxonomy" id="760117"/>
    <lineage>
        <taxon>Bacteria</taxon>
        <taxon>Pseudomonadati</taxon>
        <taxon>Pseudomonadota</taxon>
        <taxon>Betaproteobacteria</taxon>
        <taxon>Burkholderiales</taxon>
        <taxon>Oxalobacteraceae</taxon>
        <taxon>Telluria group</taxon>
        <taxon>Massilia</taxon>
    </lineage>
</organism>
<comment type="caution">
    <text evidence="4">The sequence shown here is derived from an EMBL/GenBank/DDBJ whole genome shotgun (WGS) entry which is preliminary data.</text>
</comment>
<gene>
    <name evidence="4" type="ORF">ACFFJK_03085</name>
</gene>
<dbReference type="CDD" id="cd10283">
    <property type="entry name" value="MnuA_DNase1-like"/>
    <property type="match status" value="1"/>
</dbReference>
<dbReference type="RefSeq" id="WP_379677626.1">
    <property type="nucleotide sequence ID" value="NZ_JBHLWP010000003.1"/>
</dbReference>
<dbReference type="Pfam" id="PF00932">
    <property type="entry name" value="LTD"/>
    <property type="match status" value="1"/>
</dbReference>
<dbReference type="InterPro" id="IPR036691">
    <property type="entry name" value="Endo/exonu/phosph_ase_sf"/>
</dbReference>